<organism evidence="1 2">
    <name type="scientific">Paracoccus onubensis</name>
    <dbReference type="NCBI Taxonomy" id="1675788"/>
    <lineage>
        <taxon>Bacteria</taxon>
        <taxon>Pseudomonadati</taxon>
        <taxon>Pseudomonadota</taxon>
        <taxon>Alphaproteobacteria</taxon>
        <taxon>Rhodobacterales</taxon>
        <taxon>Paracoccaceae</taxon>
        <taxon>Paracoccus</taxon>
    </lineage>
</organism>
<dbReference type="InterPro" id="IPR036514">
    <property type="entry name" value="SGNH_hydro_sf"/>
</dbReference>
<dbReference type="EMBL" id="QZCG01000004">
    <property type="protein sequence ID" value="RJE86397.1"/>
    <property type="molecule type" value="Genomic_DNA"/>
</dbReference>
<name>A0A418SZM5_9RHOB</name>
<evidence type="ECO:0000313" key="2">
    <source>
        <dbReference type="Proteomes" id="UP000284202"/>
    </source>
</evidence>
<dbReference type="SUPFAM" id="SSF52266">
    <property type="entry name" value="SGNH hydrolase"/>
    <property type="match status" value="1"/>
</dbReference>
<sequence>MNATFVFGQWPLVPVQPAVPMPTLSGDTWPEQPQSLPPNLIPQLAGEFETADGWDAAEGLNFSDGLAKWDGSNTATSVSGIDMLEPAVTGDAYGVLFGVSARSAGNQFVGFQFPNTATNGSGFSDIGNYSRQLTATGDYTRARMYVNAGAVIESDYMRVYSITELLKKKWRIVFVYSQSNWVGPGDASDRVANDTPEPRAIVIPSSQQSTRGAFLDGEGLGVPMLMCDPVVHLSGNVGGGPAGAFARTFCDGLRDDEVLVYAACGYSGGGRSQPGDVWYHEPGSETGGEAWENLLKQVDGVLAKAPEGSTVAACLFCQGEADLADITGDEHTLLIRSDFEFLRKRWGNFPIVISEIGWLDRERADVANMVASQAKLDSNSGDPLALPRCRYIPRPEGATFLPDNLHYDQPTQRVRGSEAGTVTLEIYYGGPKP</sequence>
<evidence type="ECO:0000313" key="1">
    <source>
        <dbReference type="EMBL" id="RJE86397.1"/>
    </source>
</evidence>
<dbReference type="Proteomes" id="UP000284202">
    <property type="component" value="Unassembled WGS sequence"/>
</dbReference>
<dbReference type="GO" id="GO:0016788">
    <property type="term" value="F:hydrolase activity, acting on ester bonds"/>
    <property type="evidence" value="ECO:0007669"/>
    <property type="project" value="UniProtKB-ARBA"/>
</dbReference>
<dbReference type="Gene3D" id="3.40.50.1110">
    <property type="entry name" value="SGNH hydrolase"/>
    <property type="match status" value="1"/>
</dbReference>
<protein>
    <recommendedName>
        <fullName evidence="3">Sialate O-acetylesterase domain-containing protein</fullName>
    </recommendedName>
</protein>
<gene>
    <name evidence="1" type="ORF">D3P04_06590</name>
</gene>
<accession>A0A418SZM5</accession>
<keyword evidence="2" id="KW-1185">Reference proteome</keyword>
<dbReference type="AlphaFoldDB" id="A0A418SZM5"/>
<reference evidence="2" key="1">
    <citation type="submission" date="2018-09" db="EMBL/GenBank/DDBJ databases">
        <title>Acidovorax cavernicola nov. sp. isolated from Gruta de las Maravillas (Aracena, Spain).</title>
        <authorList>
            <person name="Jurado V."/>
            <person name="Gutierrez-Patricio S."/>
            <person name="Gonzalez-Pimentel J.L."/>
            <person name="Miller A.Z."/>
            <person name="Laiz L."/>
            <person name="Saiz-Jimenez C."/>
        </authorList>
    </citation>
    <scope>NUCLEOTIDE SEQUENCE [LARGE SCALE GENOMIC DNA]</scope>
    <source>
        <strain evidence="2">1011MAR3C25</strain>
    </source>
</reference>
<proteinExistence type="predicted"/>
<evidence type="ECO:0008006" key="3">
    <source>
        <dbReference type="Google" id="ProtNLM"/>
    </source>
</evidence>
<comment type="caution">
    <text evidence="1">The sequence shown here is derived from an EMBL/GenBank/DDBJ whole genome shotgun (WGS) entry which is preliminary data.</text>
</comment>